<keyword evidence="7" id="KW-0547">Nucleotide-binding</keyword>
<dbReference type="Pfam" id="PF02518">
    <property type="entry name" value="HATPase_c"/>
    <property type="match status" value="1"/>
</dbReference>
<reference evidence="12 13" key="1">
    <citation type="submission" date="2019-11" db="EMBL/GenBank/DDBJ databases">
        <authorList>
            <person name="Cao P."/>
        </authorList>
    </citation>
    <scope>NUCLEOTIDE SEQUENCE [LARGE SCALE GENOMIC DNA]</scope>
    <source>
        <strain evidence="12 13">NEAU-AAG5</strain>
    </source>
</reference>
<dbReference type="InterPro" id="IPR005467">
    <property type="entry name" value="His_kinase_dom"/>
</dbReference>
<evidence type="ECO:0000256" key="7">
    <source>
        <dbReference type="ARBA" id="ARBA00022741"/>
    </source>
</evidence>
<dbReference type="InterPro" id="IPR003661">
    <property type="entry name" value="HisK_dim/P_dom"/>
</dbReference>
<dbReference type="CDD" id="cd00082">
    <property type="entry name" value="HisKA"/>
    <property type="match status" value="1"/>
</dbReference>
<proteinExistence type="predicted"/>
<dbReference type="Gene3D" id="1.10.287.130">
    <property type="match status" value="1"/>
</dbReference>
<organism evidence="12 13">
    <name type="scientific">Actinomadura litoris</name>
    <dbReference type="NCBI Taxonomy" id="2678616"/>
    <lineage>
        <taxon>Bacteria</taxon>
        <taxon>Bacillati</taxon>
        <taxon>Actinomycetota</taxon>
        <taxon>Actinomycetes</taxon>
        <taxon>Streptosporangiales</taxon>
        <taxon>Thermomonosporaceae</taxon>
        <taxon>Actinomadura</taxon>
    </lineage>
</organism>
<evidence type="ECO:0000256" key="8">
    <source>
        <dbReference type="ARBA" id="ARBA00022777"/>
    </source>
</evidence>
<evidence type="ECO:0000256" key="5">
    <source>
        <dbReference type="ARBA" id="ARBA00022553"/>
    </source>
</evidence>
<dbReference type="PRINTS" id="PR00344">
    <property type="entry name" value="BCTRLSENSOR"/>
</dbReference>
<comment type="subcellular location">
    <subcellularLocation>
        <location evidence="2">Cell membrane</location>
        <topology evidence="2">Multi-pass membrane protein</topology>
    </subcellularLocation>
</comment>
<dbReference type="SMART" id="SM00387">
    <property type="entry name" value="HATPase_c"/>
    <property type="match status" value="1"/>
</dbReference>
<name>A0A7K1L5I6_9ACTN</name>
<evidence type="ECO:0000256" key="10">
    <source>
        <dbReference type="ARBA" id="ARBA00023012"/>
    </source>
</evidence>
<evidence type="ECO:0000256" key="3">
    <source>
        <dbReference type="ARBA" id="ARBA00012438"/>
    </source>
</evidence>
<dbReference type="EMBL" id="WOFH01000008">
    <property type="protein sequence ID" value="MUN39515.1"/>
    <property type="molecule type" value="Genomic_DNA"/>
</dbReference>
<keyword evidence="10" id="KW-0902">Two-component regulatory system</keyword>
<dbReference type="EC" id="2.7.13.3" evidence="3"/>
<evidence type="ECO:0000259" key="11">
    <source>
        <dbReference type="PROSITE" id="PS50109"/>
    </source>
</evidence>
<dbReference type="Gene3D" id="3.30.565.10">
    <property type="entry name" value="Histidine kinase-like ATPase, C-terminal domain"/>
    <property type="match status" value="1"/>
</dbReference>
<evidence type="ECO:0000256" key="6">
    <source>
        <dbReference type="ARBA" id="ARBA00022679"/>
    </source>
</evidence>
<evidence type="ECO:0000256" key="4">
    <source>
        <dbReference type="ARBA" id="ARBA00022475"/>
    </source>
</evidence>
<dbReference type="InterPro" id="IPR003594">
    <property type="entry name" value="HATPase_dom"/>
</dbReference>
<evidence type="ECO:0000256" key="1">
    <source>
        <dbReference type="ARBA" id="ARBA00000085"/>
    </source>
</evidence>
<keyword evidence="4" id="KW-0472">Membrane</keyword>
<dbReference type="Proteomes" id="UP000432015">
    <property type="component" value="Unassembled WGS sequence"/>
</dbReference>
<evidence type="ECO:0000256" key="2">
    <source>
        <dbReference type="ARBA" id="ARBA00004651"/>
    </source>
</evidence>
<dbReference type="PANTHER" id="PTHR44936:SF10">
    <property type="entry name" value="SENSOR PROTEIN RSTB"/>
    <property type="match status" value="1"/>
</dbReference>
<sequence length="324" mass="34387">MTAADLERRLLARTRRLVTLQVAAGVSAPLLLAWALSHRAIADGPPEPTLCGGDAAEARRRIRRALAAAEVAGLLAAPLAGHLLARRALAPLGDALDRRARLAADAGHELRAPLSRLHLRAQLLARRLQPGTDVADDMERLVVGTRQLGEVLDDVLRASRPARGREEGAPVDLAALAEEEAAAEKARAEARGVTIDVLRRGDGHLVRGTEPALRRVVTALLDNAVRHAEENVRVMVARGPSGLVELTVQDDGAGLDPRDAGRYLTRFTGAHAEGFGLGLALAREVVDAHDGTLTVAGRPGAGAAFTVRLHGPGSRRRTRIFDHC</sequence>
<keyword evidence="5" id="KW-0597">Phosphoprotein</keyword>
<dbReference type="SUPFAM" id="SSF47384">
    <property type="entry name" value="Homodimeric domain of signal transducing histidine kinase"/>
    <property type="match status" value="1"/>
</dbReference>
<dbReference type="SMART" id="SM00388">
    <property type="entry name" value="HisKA"/>
    <property type="match status" value="1"/>
</dbReference>
<dbReference type="PANTHER" id="PTHR44936">
    <property type="entry name" value="SENSOR PROTEIN CREC"/>
    <property type="match status" value="1"/>
</dbReference>
<gene>
    <name evidence="12" type="ORF">GNZ18_23370</name>
</gene>
<dbReference type="AlphaFoldDB" id="A0A7K1L5I6"/>
<dbReference type="RefSeq" id="WP_156218665.1">
    <property type="nucleotide sequence ID" value="NZ_WOFH01000008.1"/>
</dbReference>
<evidence type="ECO:0000256" key="9">
    <source>
        <dbReference type="ARBA" id="ARBA00022840"/>
    </source>
</evidence>
<evidence type="ECO:0000313" key="13">
    <source>
        <dbReference type="Proteomes" id="UP000432015"/>
    </source>
</evidence>
<evidence type="ECO:0000313" key="12">
    <source>
        <dbReference type="EMBL" id="MUN39515.1"/>
    </source>
</evidence>
<dbReference type="Pfam" id="PF00512">
    <property type="entry name" value="HisKA"/>
    <property type="match status" value="1"/>
</dbReference>
<keyword evidence="4" id="KW-1003">Cell membrane</keyword>
<protein>
    <recommendedName>
        <fullName evidence="3">histidine kinase</fullName>
        <ecNumber evidence="3">2.7.13.3</ecNumber>
    </recommendedName>
</protein>
<keyword evidence="8" id="KW-0418">Kinase</keyword>
<keyword evidence="6" id="KW-0808">Transferase</keyword>
<keyword evidence="13" id="KW-1185">Reference proteome</keyword>
<dbReference type="PROSITE" id="PS50109">
    <property type="entry name" value="HIS_KIN"/>
    <property type="match status" value="1"/>
</dbReference>
<dbReference type="InterPro" id="IPR004358">
    <property type="entry name" value="Sig_transdc_His_kin-like_C"/>
</dbReference>
<dbReference type="GO" id="GO:0005524">
    <property type="term" value="F:ATP binding"/>
    <property type="evidence" value="ECO:0007669"/>
    <property type="project" value="UniProtKB-KW"/>
</dbReference>
<dbReference type="InterPro" id="IPR050980">
    <property type="entry name" value="2C_sensor_his_kinase"/>
</dbReference>
<dbReference type="GO" id="GO:0005886">
    <property type="term" value="C:plasma membrane"/>
    <property type="evidence" value="ECO:0007669"/>
    <property type="project" value="UniProtKB-SubCell"/>
</dbReference>
<feature type="domain" description="Histidine kinase" evidence="11">
    <location>
        <begin position="105"/>
        <end position="313"/>
    </location>
</feature>
<accession>A0A7K1L5I6</accession>
<dbReference type="InterPro" id="IPR036097">
    <property type="entry name" value="HisK_dim/P_sf"/>
</dbReference>
<dbReference type="GO" id="GO:0000155">
    <property type="term" value="F:phosphorelay sensor kinase activity"/>
    <property type="evidence" value="ECO:0007669"/>
    <property type="project" value="InterPro"/>
</dbReference>
<dbReference type="SUPFAM" id="SSF55874">
    <property type="entry name" value="ATPase domain of HSP90 chaperone/DNA topoisomerase II/histidine kinase"/>
    <property type="match status" value="1"/>
</dbReference>
<keyword evidence="9" id="KW-0067">ATP-binding</keyword>
<dbReference type="InterPro" id="IPR036890">
    <property type="entry name" value="HATPase_C_sf"/>
</dbReference>
<comment type="caution">
    <text evidence="12">The sequence shown here is derived from an EMBL/GenBank/DDBJ whole genome shotgun (WGS) entry which is preliminary data.</text>
</comment>
<comment type="catalytic activity">
    <reaction evidence="1">
        <text>ATP + protein L-histidine = ADP + protein N-phospho-L-histidine.</text>
        <dbReference type="EC" id="2.7.13.3"/>
    </reaction>
</comment>